<dbReference type="GO" id="GO:0005737">
    <property type="term" value="C:cytoplasm"/>
    <property type="evidence" value="ECO:0007669"/>
    <property type="project" value="InterPro"/>
</dbReference>
<proteinExistence type="inferred from homology"/>
<dbReference type="NCBIfam" id="NF006183">
    <property type="entry name" value="PRK08318.1"/>
    <property type="match status" value="1"/>
</dbReference>
<comment type="similarity">
    <text evidence="1">Belongs to the dihydropyrimidine dehydrogenase family.</text>
</comment>
<dbReference type="InterPro" id="IPR005720">
    <property type="entry name" value="Dihydroorotate_DH_cat"/>
</dbReference>
<dbReference type="GO" id="GO:0006210">
    <property type="term" value="P:thymine catabolic process"/>
    <property type="evidence" value="ECO:0007669"/>
    <property type="project" value="TreeGrafter"/>
</dbReference>
<evidence type="ECO:0000256" key="7">
    <source>
        <dbReference type="ARBA" id="ARBA00032722"/>
    </source>
</evidence>
<evidence type="ECO:0000256" key="4">
    <source>
        <dbReference type="ARBA" id="ARBA00023004"/>
    </source>
</evidence>
<evidence type="ECO:0000259" key="13">
    <source>
        <dbReference type="PROSITE" id="PS51379"/>
    </source>
</evidence>
<dbReference type="InterPro" id="IPR017896">
    <property type="entry name" value="4Fe4S_Fe-S-bd"/>
</dbReference>
<name>A0A235BY29_UNCW3</name>
<keyword evidence="4" id="KW-0408">Iron</keyword>
<dbReference type="EMBL" id="NOZQ01000027">
    <property type="protein sequence ID" value="OYD17253.1"/>
    <property type="molecule type" value="Genomic_DNA"/>
</dbReference>
<protein>
    <recommendedName>
        <fullName evidence="12">dihydrouracil dehydrogenase (NAD(+))</fullName>
        <ecNumber evidence="12">1.3.1.1</ecNumber>
    </recommendedName>
    <alternativeName>
        <fullName evidence="7">Dihydrothymine dehydrogenase</fullName>
    </alternativeName>
    <alternativeName>
        <fullName evidence="6">Dihydrouracil dehydrogenase</fullName>
    </alternativeName>
</protein>
<organism evidence="14 15">
    <name type="scientific">candidate division WOR-3 bacterium JGI_Cruoil_03_44_89</name>
    <dbReference type="NCBI Taxonomy" id="1973748"/>
    <lineage>
        <taxon>Bacteria</taxon>
        <taxon>Bacteria division WOR-3</taxon>
    </lineage>
</organism>
<keyword evidence="2" id="KW-0479">Metal-binding</keyword>
<comment type="catalytic activity">
    <reaction evidence="8">
        <text>5,6-dihydrothymine + NAD(+) = thymine + NADH + H(+)</text>
        <dbReference type="Rhea" id="RHEA:28791"/>
        <dbReference type="ChEBI" id="CHEBI:15378"/>
        <dbReference type="ChEBI" id="CHEBI:17821"/>
        <dbReference type="ChEBI" id="CHEBI:27468"/>
        <dbReference type="ChEBI" id="CHEBI:57540"/>
        <dbReference type="ChEBI" id="CHEBI:57945"/>
        <dbReference type="EC" id="1.3.1.1"/>
    </reaction>
</comment>
<dbReference type="GO" id="GO:0050661">
    <property type="term" value="F:NADP binding"/>
    <property type="evidence" value="ECO:0007669"/>
    <property type="project" value="TreeGrafter"/>
</dbReference>
<evidence type="ECO:0000256" key="10">
    <source>
        <dbReference type="ARBA" id="ARBA00049578"/>
    </source>
</evidence>
<dbReference type="FunFam" id="3.20.20.70:FF:000027">
    <property type="entry name" value="Dihydropyrimidine dehydrogenase [NADP(+)]"/>
    <property type="match status" value="1"/>
</dbReference>
<evidence type="ECO:0000256" key="1">
    <source>
        <dbReference type="ARBA" id="ARBA00010804"/>
    </source>
</evidence>
<evidence type="ECO:0000256" key="2">
    <source>
        <dbReference type="ARBA" id="ARBA00022723"/>
    </source>
</evidence>
<keyword evidence="5" id="KW-0411">Iron-sulfur</keyword>
<evidence type="ECO:0000256" key="12">
    <source>
        <dbReference type="ARBA" id="ARBA00049728"/>
    </source>
</evidence>
<dbReference type="InterPro" id="IPR013785">
    <property type="entry name" value="Aldolase_TIM"/>
</dbReference>
<comment type="caution">
    <text evidence="14">The sequence shown here is derived from an EMBL/GenBank/DDBJ whole genome shotgun (WGS) entry which is preliminary data.</text>
</comment>
<dbReference type="GO" id="GO:0004159">
    <property type="term" value="F:dihydropyrimidine dehydrogenase (NAD+) activity"/>
    <property type="evidence" value="ECO:0007669"/>
    <property type="project" value="UniProtKB-EC"/>
</dbReference>
<dbReference type="Pfam" id="PF01180">
    <property type="entry name" value="DHO_dh"/>
    <property type="match status" value="1"/>
</dbReference>
<dbReference type="GO" id="GO:0046872">
    <property type="term" value="F:metal ion binding"/>
    <property type="evidence" value="ECO:0007669"/>
    <property type="project" value="UniProtKB-KW"/>
</dbReference>
<evidence type="ECO:0000256" key="5">
    <source>
        <dbReference type="ARBA" id="ARBA00023014"/>
    </source>
</evidence>
<sequence length="406" mass="43768">MKYHGIELGVDFCGLKFQNPFILAAAPPTDDLDMVRSAFEAGWAGAVLKTTSVEGTIVDLVYPMISSLDFEGKKLVGLGNIDLISEHHIDEIEKRVGILKSEFPSKIVGASIMGTKKEDWQCLVQRLEKAGVDLIECSFSCPQGSMGEEPGAMLAQSIPATEMVTGWVKEAARRVPVIIKVTPQVTNIVDVAGAVKRGGADGICASNTIPSLMGIDIHSLTPHPDVRGKSSYSGMSGAAIKPITLRTIAEISKAIDIPITGTGGPTTWKDAVEFLLVGATTVQFATAVMRYGYDIIEDLTSGLAFYMEEKGFKSVVDIIGKSLPNIVTHGELERKTVISKIDEQLCIKCDACYITCRDGGHQAIKLEREDRLPEVDEEKCTGCGLCVTICPVDAITLKEKIVKCKM</sequence>
<dbReference type="PANTHER" id="PTHR43073:SF2">
    <property type="entry name" value="DIHYDROPYRIMIDINE DEHYDROGENASE [NADP(+)]"/>
    <property type="match status" value="1"/>
</dbReference>
<dbReference type="GO" id="GO:0002058">
    <property type="term" value="F:uracil binding"/>
    <property type="evidence" value="ECO:0007669"/>
    <property type="project" value="TreeGrafter"/>
</dbReference>
<keyword evidence="3" id="KW-0560">Oxidoreductase</keyword>
<dbReference type="GO" id="GO:0006212">
    <property type="term" value="P:uracil catabolic process"/>
    <property type="evidence" value="ECO:0007669"/>
    <property type="project" value="TreeGrafter"/>
</dbReference>
<evidence type="ECO:0000256" key="3">
    <source>
        <dbReference type="ARBA" id="ARBA00023002"/>
    </source>
</evidence>
<feature type="domain" description="4Fe-4S ferredoxin-type" evidence="13">
    <location>
        <begin position="371"/>
        <end position="400"/>
    </location>
</feature>
<dbReference type="Gene3D" id="3.30.70.20">
    <property type="match status" value="1"/>
</dbReference>
<evidence type="ECO:0000256" key="8">
    <source>
        <dbReference type="ARBA" id="ARBA00047685"/>
    </source>
</evidence>
<evidence type="ECO:0000313" key="14">
    <source>
        <dbReference type="EMBL" id="OYD17253.1"/>
    </source>
</evidence>
<feature type="domain" description="4Fe-4S ferredoxin-type" evidence="13">
    <location>
        <begin position="337"/>
        <end position="369"/>
    </location>
</feature>
<dbReference type="Gene3D" id="3.20.20.70">
    <property type="entry name" value="Aldolase class I"/>
    <property type="match status" value="1"/>
</dbReference>
<comment type="function">
    <text evidence="10">Involved in pyrimidine base degradation. Catalyzes physiologically the reduction of uracil to 5,6-dihydrouracil (DHU) by using NADH as a specific cosubstrate. It also catalyzes the reverse reaction and the reduction of thymine to 5,6-dihydrothymine (DHT).</text>
</comment>
<dbReference type="SUPFAM" id="SSF54862">
    <property type="entry name" value="4Fe-4S ferredoxins"/>
    <property type="match status" value="1"/>
</dbReference>
<dbReference type="SUPFAM" id="SSF51395">
    <property type="entry name" value="FMN-linked oxidoreductases"/>
    <property type="match status" value="1"/>
</dbReference>
<dbReference type="PROSITE" id="PS51379">
    <property type="entry name" value="4FE4S_FER_2"/>
    <property type="match status" value="2"/>
</dbReference>
<evidence type="ECO:0000256" key="6">
    <source>
        <dbReference type="ARBA" id="ARBA00030119"/>
    </source>
</evidence>
<dbReference type="PANTHER" id="PTHR43073">
    <property type="entry name" value="DIHYDROPYRIMIDINE DEHYDROGENASE [NADP(+)]"/>
    <property type="match status" value="1"/>
</dbReference>
<dbReference type="Pfam" id="PF14697">
    <property type="entry name" value="Fer4_21"/>
    <property type="match status" value="1"/>
</dbReference>
<dbReference type="EC" id="1.3.1.1" evidence="12"/>
<comment type="catalytic activity">
    <reaction evidence="9">
        <text>5,6-dihydrouracil + NAD(+) = uracil + NADH + H(+)</text>
        <dbReference type="Rhea" id="RHEA:20189"/>
        <dbReference type="ChEBI" id="CHEBI:15378"/>
        <dbReference type="ChEBI" id="CHEBI:15901"/>
        <dbReference type="ChEBI" id="CHEBI:17568"/>
        <dbReference type="ChEBI" id="CHEBI:57540"/>
        <dbReference type="ChEBI" id="CHEBI:57945"/>
        <dbReference type="EC" id="1.3.1.1"/>
    </reaction>
</comment>
<evidence type="ECO:0000313" key="15">
    <source>
        <dbReference type="Proteomes" id="UP000215215"/>
    </source>
</evidence>
<evidence type="ECO:0000256" key="9">
    <source>
        <dbReference type="ARBA" id="ARBA00048792"/>
    </source>
</evidence>
<dbReference type="PROSITE" id="PS00198">
    <property type="entry name" value="4FE4S_FER_1"/>
    <property type="match status" value="1"/>
</dbReference>
<dbReference type="AlphaFoldDB" id="A0A235BY29"/>
<accession>A0A235BY29</accession>
<reference evidence="14 15" key="1">
    <citation type="submission" date="2017-07" db="EMBL/GenBank/DDBJ databases">
        <title>Recovery of genomes from metagenomes via a dereplication, aggregation, and scoring strategy.</title>
        <authorList>
            <person name="Sieber C.M."/>
            <person name="Probst A.J."/>
            <person name="Sharrar A."/>
            <person name="Thomas B.C."/>
            <person name="Hess M."/>
            <person name="Tringe S.G."/>
            <person name="Banfield J.F."/>
        </authorList>
    </citation>
    <scope>NUCLEOTIDE SEQUENCE [LARGE SCALE GENOMIC DNA]</scope>
    <source>
        <strain evidence="14">JGI_Cruoil_03_44_89</strain>
    </source>
</reference>
<evidence type="ECO:0000256" key="11">
    <source>
        <dbReference type="ARBA" id="ARBA00049714"/>
    </source>
</evidence>
<dbReference type="GO" id="GO:0051536">
    <property type="term" value="F:iron-sulfur cluster binding"/>
    <property type="evidence" value="ECO:0007669"/>
    <property type="project" value="UniProtKB-KW"/>
</dbReference>
<dbReference type="InterPro" id="IPR017900">
    <property type="entry name" value="4Fe4S_Fe_S_CS"/>
</dbReference>
<dbReference type="Proteomes" id="UP000215215">
    <property type="component" value="Unassembled WGS sequence"/>
</dbReference>
<gene>
    <name evidence="14" type="ORF">CH333_01560</name>
</gene>
<comment type="subunit">
    <text evidence="11">Heterotetramer of 2 PreA and 2 PreT subunits.</text>
</comment>